<accession>A0ABM4DBE5</accession>
<reference evidence="2" key="1">
    <citation type="submission" date="2025-08" db="UniProtKB">
        <authorList>
            <consortium name="RefSeq"/>
        </authorList>
    </citation>
    <scope>IDENTIFICATION</scope>
</reference>
<sequence>MADFIDKTKRKNFKWDHNMVENLINCAISYKARMLYKNLDFDADKVGLYREVRLSMAEIYNKNEEFYFGPVAIDTLNEKDSKEVIKRGIKRVQEKLKEIRQKFSKAVVSGSRSGSGKIIFEFYDQLISLWGSSANIEPLIFGVKGDDFIETEETHFSIDQDLSEEVELVNNSDTAESINNPKKRKSCVPQLIDNKRKHLERNLSAAQRDQLLLKEARDDAQFRKEMAEAMRESTKCFTESINTVSKSMTDLGNGISRSIELLAQAMIVQTQQQSSNQNQFYQHSPNVYSQMQFSPLVLPTNTCLDKITFENIEKK</sequence>
<proteinExistence type="predicted"/>
<protein>
    <submittedName>
        <fullName evidence="2">Uncharacterized protein LOC136089562</fullName>
    </submittedName>
</protein>
<evidence type="ECO:0000313" key="2">
    <source>
        <dbReference type="RefSeq" id="XP_065671685.1"/>
    </source>
</evidence>
<evidence type="ECO:0000313" key="1">
    <source>
        <dbReference type="Proteomes" id="UP001652625"/>
    </source>
</evidence>
<gene>
    <name evidence="2" type="primary">LOC136089562</name>
</gene>
<dbReference type="Proteomes" id="UP001652625">
    <property type="component" value="Chromosome 13"/>
</dbReference>
<dbReference type="RefSeq" id="XP_065671685.1">
    <property type="nucleotide sequence ID" value="XM_065815613.1"/>
</dbReference>
<organism evidence="1 2">
    <name type="scientific">Hydra vulgaris</name>
    <name type="common">Hydra</name>
    <name type="synonym">Hydra attenuata</name>
    <dbReference type="NCBI Taxonomy" id="6087"/>
    <lineage>
        <taxon>Eukaryota</taxon>
        <taxon>Metazoa</taxon>
        <taxon>Cnidaria</taxon>
        <taxon>Hydrozoa</taxon>
        <taxon>Hydroidolina</taxon>
        <taxon>Anthoathecata</taxon>
        <taxon>Aplanulata</taxon>
        <taxon>Hydridae</taxon>
        <taxon>Hydra</taxon>
    </lineage>
</organism>
<name>A0ABM4DBE5_HYDVU</name>
<dbReference type="GeneID" id="136089562"/>
<keyword evidence="1" id="KW-1185">Reference proteome</keyword>